<name>A0ACC0BUT9_CATRO</name>
<protein>
    <submittedName>
        <fullName evidence="1">Uncharacterized protein</fullName>
    </submittedName>
</protein>
<accession>A0ACC0BUT9</accession>
<proteinExistence type="predicted"/>
<organism evidence="1 2">
    <name type="scientific">Catharanthus roseus</name>
    <name type="common">Madagascar periwinkle</name>
    <name type="synonym">Vinca rosea</name>
    <dbReference type="NCBI Taxonomy" id="4058"/>
    <lineage>
        <taxon>Eukaryota</taxon>
        <taxon>Viridiplantae</taxon>
        <taxon>Streptophyta</taxon>
        <taxon>Embryophyta</taxon>
        <taxon>Tracheophyta</taxon>
        <taxon>Spermatophyta</taxon>
        <taxon>Magnoliopsida</taxon>
        <taxon>eudicotyledons</taxon>
        <taxon>Gunneridae</taxon>
        <taxon>Pentapetalae</taxon>
        <taxon>asterids</taxon>
        <taxon>lamiids</taxon>
        <taxon>Gentianales</taxon>
        <taxon>Apocynaceae</taxon>
        <taxon>Rauvolfioideae</taxon>
        <taxon>Vinceae</taxon>
        <taxon>Catharanthinae</taxon>
        <taxon>Catharanthus</taxon>
    </lineage>
</organism>
<dbReference type="Proteomes" id="UP001060085">
    <property type="component" value="Linkage Group LG02"/>
</dbReference>
<dbReference type="EMBL" id="CM044702">
    <property type="protein sequence ID" value="KAI5676347.1"/>
    <property type="molecule type" value="Genomic_DNA"/>
</dbReference>
<evidence type="ECO:0000313" key="1">
    <source>
        <dbReference type="EMBL" id="KAI5676347.1"/>
    </source>
</evidence>
<reference evidence="2" key="1">
    <citation type="journal article" date="2023" name="Nat. Plants">
        <title>Single-cell RNA sequencing provides a high-resolution roadmap for understanding the multicellular compartmentation of specialized metabolism.</title>
        <authorList>
            <person name="Sun S."/>
            <person name="Shen X."/>
            <person name="Li Y."/>
            <person name="Li Y."/>
            <person name="Wang S."/>
            <person name="Li R."/>
            <person name="Zhang H."/>
            <person name="Shen G."/>
            <person name="Guo B."/>
            <person name="Wei J."/>
            <person name="Xu J."/>
            <person name="St-Pierre B."/>
            <person name="Chen S."/>
            <person name="Sun C."/>
        </authorList>
    </citation>
    <scope>NUCLEOTIDE SEQUENCE [LARGE SCALE GENOMIC DNA]</scope>
</reference>
<keyword evidence="2" id="KW-1185">Reference proteome</keyword>
<evidence type="ECO:0000313" key="2">
    <source>
        <dbReference type="Proteomes" id="UP001060085"/>
    </source>
</evidence>
<gene>
    <name evidence="1" type="ORF">M9H77_07297</name>
</gene>
<comment type="caution">
    <text evidence="1">The sequence shown here is derived from an EMBL/GenBank/DDBJ whole genome shotgun (WGS) entry which is preliminary data.</text>
</comment>
<sequence>MAHPMNSVCWNFQFQPAPMHGHRNLSTTLKCVSSYKREPAIVFEDQEISSFIAPFKLSLIGGFHSFIAQRHMVISWISHEGVQMVYQFSPYIGIFCISSVDCLRGIADSLFQQIKLFSIARVIGKPLRIGKPTACLSRPSIARVCVKIDLLKPLPVRVCIGTSSRKGFWQPVANENLPPYCSSCFCLVHIVHSCKRRQFPLQPLENQVTAQPLSSSDLASSSRPQDQPIFGQQGALETANSYCPAESNDPVCALTALMLKEQRNRVYSSLLAKPPATVSDIRQLVAILLALHSLKTVLSSSVEEVYPTDSLQLPHTVVDLSTF</sequence>